<feature type="compositionally biased region" description="Basic and acidic residues" evidence="1">
    <location>
        <begin position="121"/>
        <end position="136"/>
    </location>
</feature>
<evidence type="ECO:0000256" key="1">
    <source>
        <dbReference type="SAM" id="MobiDB-lite"/>
    </source>
</evidence>
<dbReference type="GeneID" id="33554065"/>
<proteinExistence type="predicted"/>
<name>A0A1Y1UQQ2_9TREE</name>
<protein>
    <submittedName>
        <fullName evidence="2">Uncharacterized protein</fullName>
    </submittedName>
</protein>
<dbReference type="EMBL" id="NBSH01000002">
    <property type="protein sequence ID" value="ORX39897.1"/>
    <property type="molecule type" value="Genomic_DNA"/>
</dbReference>
<organism evidence="2 3">
    <name type="scientific">Kockovaella imperatae</name>
    <dbReference type="NCBI Taxonomy" id="4999"/>
    <lineage>
        <taxon>Eukaryota</taxon>
        <taxon>Fungi</taxon>
        <taxon>Dikarya</taxon>
        <taxon>Basidiomycota</taxon>
        <taxon>Agaricomycotina</taxon>
        <taxon>Tremellomycetes</taxon>
        <taxon>Tremellales</taxon>
        <taxon>Cuniculitremaceae</taxon>
        <taxon>Kockovaella</taxon>
    </lineage>
</organism>
<dbReference type="Proteomes" id="UP000193218">
    <property type="component" value="Unassembled WGS sequence"/>
</dbReference>
<keyword evidence="3" id="KW-1185">Reference proteome</keyword>
<gene>
    <name evidence="2" type="ORF">BD324DRAFT_241798</name>
</gene>
<evidence type="ECO:0000313" key="3">
    <source>
        <dbReference type="Proteomes" id="UP000193218"/>
    </source>
</evidence>
<dbReference type="AlphaFoldDB" id="A0A1Y1UQQ2"/>
<accession>A0A1Y1UQQ2</accession>
<evidence type="ECO:0000313" key="2">
    <source>
        <dbReference type="EMBL" id="ORX39897.1"/>
    </source>
</evidence>
<dbReference type="RefSeq" id="XP_021873682.1">
    <property type="nucleotide sequence ID" value="XM_022012257.1"/>
</dbReference>
<comment type="caution">
    <text evidence="2">The sequence shown here is derived from an EMBL/GenBank/DDBJ whole genome shotgun (WGS) entry which is preliminary data.</text>
</comment>
<sequence length="230" mass="25109">MAASLHPPSLPPSPSAPANSQNPTSILRRASVAVSDTESERSLTFAIAAPRAEHSGPPLRLEVFEDSETPWEDSAAISTSEFPFARPTHYRGRQPGLTDEERLPRDQGCSRHRSPPPRARANSERPRRFIWQDKDQSSGGRRGSVPSILPTDHREPGQLQGRSTSLRLSPSQRALGKALQNYACPPTVDDTPVTARSMSPQVDDLCTRLGTLARGSPLELPRTVKRPSGE</sequence>
<feature type="region of interest" description="Disordered" evidence="1">
    <location>
        <begin position="1"/>
        <end position="167"/>
    </location>
</feature>
<dbReference type="InParanoid" id="A0A1Y1UQQ2"/>
<reference evidence="2 3" key="1">
    <citation type="submission" date="2017-03" db="EMBL/GenBank/DDBJ databases">
        <title>Widespread Adenine N6-methylation of Active Genes in Fungi.</title>
        <authorList>
            <consortium name="DOE Joint Genome Institute"/>
            <person name="Mondo S.J."/>
            <person name="Dannebaum R.O."/>
            <person name="Kuo R.C."/>
            <person name="Louie K.B."/>
            <person name="Bewick A.J."/>
            <person name="Labutti K."/>
            <person name="Haridas S."/>
            <person name="Kuo A."/>
            <person name="Salamov A."/>
            <person name="Ahrendt S.R."/>
            <person name="Lau R."/>
            <person name="Bowen B.P."/>
            <person name="Lipzen A."/>
            <person name="Sullivan W."/>
            <person name="Andreopoulos W.B."/>
            <person name="Clum A."/>
            <person name="Lindquist E."/>
            <person name="Daum C."/>
            <person name="Northen T.R."/>
            <person name="Ramamoorthy G."/>
            <person name="Schmitz R.J."/>
            <person name="Gryganskyi A."/>
            <person name="Culley D."/>
            <person name="Magnuson J."/>
            <person name="James T.Y."/>
            <person name="O'Malley M.A."/>
            <person name="Stajich J.E."/>
            <person name="Spatafora J.W."/>
            <person name="Visel A."/>
            <person name="Grigoriev I.V."/>
        </authorList>
    </citation>
    <scope>NUCLEOTIDE SEQUENCE [LARGE SCALE GENOMIC DNA]</scope>
    <source>
        <strain evidence="2 3">NRRL Y-17943</strain>
    </source>
</reference>
<feature type="compositionally biased region" description="Basic and acidic residues" evidence="1">
    <location>
        <begin position="99"/>
        <end position="109"/>
    </location>
</feature>